<dbReference type="GO" id="GO:0005886">
    <property type="term" value="C:plasma membrane"/>
    <property type="evidence" value="ECO:0007669"/>
    <property type="project" value="TreeGrafter"/>
</dbReference>
<dbReference type="PANTHER" id="PTHR13167">
    <property type="entry name" value="PIEZO-TYPE MECHANOSENSITIVE ION CHANNEL COMPONENT"/>
    <property type="match status" value="1"/>
</dbReference>
<dbReference type="GO" id="GO:0071260">
    <property type="term" value="P:cellular response to mechanical stimulus"/>
    <property type="evidence" value="ECO:0007669"/>
    <property type="project" value="TreeGrafter"/>
</dbReference>
<dbReference type="STRING" id="7244.A0A0Q9W7V8"/>
<proteinExistence type="predicted"/>
<dbReference type="Proteomes" id="UP000008792">
    <property type="component" value="Unassembled WGS sequence"/>
</dbReference>
<reference evidence="3 4" key="1">
    <citation type="journal article" date="2007" name="Nature">
        <title>Evolution of genes and genomes on the Drosophila phylogeny.</title>
        <authorList>
            <consortium name="Drosophila 12 Genomes Consortium"/>
            <person name="Clark A.G."/>
            <person name="Eisen M.B."/>
            <person name="Smith D.R."/>
            <person name="Bergman C.M."/>
            <person name="Oliver B."/>
            <person name="Markow T.A."/>
            <person name="Kaufman T.C."/>
            <person name="Kellis M."/>
            <person name="Gelbart W."/>
            <person name="Iyer V.N."/>
            <person name="Pollard D.A."/>
            <person name="Sackton T.B."/>
            <person name="Larracuente A.M."/>
            <person name="Singh N.D."/>
            <person name="Abad J.P."/>
            <person name="Abt D.N."/>
            <person name="Adryan B."/>
            <person name="Aguade M."/>
            <person name="Akashi H."/>
            <person name="Anderson W.W."/>
            <person name="Aquadro C.F."/>
            <person name="Ardell D.H."/>
            <person name="Arguello R."/>
            <person name="Artieri C.G."/>
            <person name="Barbash D.A."/>
            <person name="Barker D."/>
            <person name="Barsanti P."/>
            <person name="Batterham P."/>
            <person name="Batzoglou S."/>
            <person name="Begun D."/>
            <person name="Bhutkar A."/>
            <person name="Blanco E."/>
            <person name="Bosak S.A."/>
            <person name="Bradley R.K."/>
            <person name="Brand A.D."/>
            <person name="Brent M.R."/>
            <person name="Brooks A.N."/>
            <person name="Brown R.H."/>
            <person name="Butlin R.K."/>
            <person name="Caggese C."/>
            <person name="Calvi B.R."/>
            <person name="Bernardo de Carvalho A."/>
            <person name="Caspi A."/>
            <person name="Castrezana S."/>
            <person name="Celniker S.E."/>
            <person name="Chang J.L."/>
            <person name="Chapple C."/>
            <person name="Chatterji S."/>
            <person name="Chinwalla A."/>
            <person name="Civetta A."/>
            <person name="Clifton S.W."/>
            <person name="Comeron J.M."/>
            <person name="Costello J.C."/>
            <person name="Coyne J.A."/>
            <person name="Daub J."/>
            <person name="David R.G."/>
            <person name="Delcher A.L."/>
            <person name="Delehaunty K."/>
            <person name="Do C.B."/>
            <person name="Ebling H."/>
            <person name="Edwards K."/>
            <person name="Eickbush T."/>
            <person name="Evans J.D."/>
            <person name="Filipski A."/>
            <person name="Findeiss S."/>
            <person name="Freyhult E."/>
            <person name="Fulton L."/>
            <person name="Fulton R."/>
            <person name="Garcia A.C."/>
            <person name="Gardiner A."/>
            <person name="Garfield D.A."/>
            <person name="Garvin B.E."/>
            <person name="Gibson G."/>
            <person name="Gilbert D."/>
            <person name="Gnerre S."/>
            <person name="Godfrey J."/>
            <person name="Good R."/>
            <person name="Gotea V."/>
            <person name="Gravely B."/>
            <person name="Greenberg A.J."/>
            <person name="Griffiths-Jones S."/>
            <person name="Gross S."/>
            <person name="Guigo R."/>
            <person name="Gustafson E.A."/>
            <person name="Haerty W."/>
            <person name="Hahn M.W."/>
            <person name="Halligan D.L."/>
            <person name="Halpern A.L."/>
            <person name="Halter G.M."/>
            <person name="Han M.V."/>
            <person name="Heger A."/>
            <person name="Hillier L."/>
            <person name="Hinrichs A.S."/>
            <person name="Holmes I."/>
            <person name="Hoskins R.A."/>
            <person name="Hubisz M.J."/>
            <person name="Hultmark D."/>
            <person name="Huntley M.A."/>
            <person name="Jaffe D.B."/>
            <person name="Jagadeeshan S."/>
            <person name="Jeck W.R."/>
            <person name="Johnson J."/>
            <person name="Jones C.D."/>
            <person name="Jordan W.C."/>
            <person name="Karpen G.H."/>
            <person name="Kataoka E."/>
            <person name="Keightley P.D."/>
            <person name="Kheradpour P."/>
            <person name="Kirkness E.F."/>
            <person name="Koerich L.B."/>
            <person name="Kristiansen K."/>
            <person name="Kudrna D."/>
            <person name="Kulathinal R.J."/>
            <person name="Kumar S."/>
            <person name="Kwok R."/>
            <person name="Lander E."/>
            <person name="Langley C.H."/>
            <person name="Lapoint R."/>
            <person name="Lazzaro B.P."/>
            <person name="Lee S.J."/>
            <person name="Levesque L."/>
            <person name="Li R."/>
            <person name="Lin C.F."/>
            <person name="Lin M.F."/>
            <person name="Lindblad-Toh K."/>
            <person name="Llopart A."/>
            <person name="Long M."/>
            <person name="Low L."/>
            <person name="Lozovsky E."/>
            <person name="Lu J."/>
            <person name="Luo M."/>
            <person name="Machado C.A."/>
            <person name="Makalowski W."/>
            <person name="Marzo M."/>
            <person name="Matsuda M."/>
            <person name="Matzkin L."/>
            <person name="McAllister B."/>
            <person name="McBride C.S."/>
            <person name="McKernan B."/>
            <person name="McKernan K."/>
            <person name="Mendez-Lago M."/>
            <person name="Minx P."/>
            <person name="Mollenhauer M.U."/>
            <person name="Montooth K."/>
            <person name="Mount S.M."/>
            <person name="Mu X."/>
            <person name="Myers E."/>
            <person name="Negre B."/>
            <person name="Newfeld S."/>
            <person name="Nielsen R."/>
            <person name="Noor M.A."/>
            <person name="O'Grady P."/>
            <person name="Pachter L."/>
            <person name="Papaceit M."/>
            <person name="Parisi M.J."/>
            <person name="Parisi M."/>
            <person name="Parts L."/>
            <person name="Pedersen J.S."/>
            <person name="Pesole G."/>
            <person name="Phillippy A.M."/>
            <person name="Ponting C.P."/>
            <person name="Pop M."/>
            <person name="Porcelli D."/>
            <person name="Powell J.R."/>
            <person name="Prohaska S."/>
            <person name="Pruitt K."/>
            <person name="Puig M."/>
            <person name="Quesneville H."/>
            <person name="Ram K.R."/>
            <person name="Rand D."/>
            <person name="Rasmussen M.D."/>
            <person name="Reed L.K."/>
            <person name="Reenan R."/>
            <person name="Reily A."/>
            <person name="Remington K.A."/>
            <person name="Rieger T.T."/>
            <person name="Ritchie M.G."/>
            <person name="Robin C."/>
            <person name="Rogers Y.H."/>
            <person name="Rohde C."/>
            <person name="Rozas J."/>
            <person name="Rubenfield M.J."/>
            <person name="Ruiz A."/>
            <person name="Russo S."/>
            <person name="Salzberg S.L."/>
            <person name="Sanchez-Gracia A."/>
            <person name="Saranga D.J."/>
            <person name="Sato H."/>
            <person name="Schaeffer S.W."/>
            <person name="Schatz M.C."/>
            <person name="Schlenke T."/>
            <person name="Schwartz R."/>
            <person name="Segarra C."/>
            <person name="Singh R.S."/>
            <person name="Sirot L."/>
            <person name="Sirota M."/>
            <person name="Sisneros N.B."/>
            <person name="Smith C.D."/>
            <person name="Smith T.F."/>
            <person name="Spieth J."/>
            <person name="Stage D.E."/>
            <person name="Stark A."/>
            <person name="Stephan W."/>
            <person name="Strausberg R.L."/>
            <person name="Strempel S."/>
            <person name="Sturgill D."/>
            <person name="Sutton G."/>
            <person name="Sutton G.G."/>
            <person name="Tao W."/>
            <person name="Teichmann S."/>
            <person name="Tobari Y.N."/>
            <person name="Tomimura Y."/>
            <person name="Tsolas J.M."/>
            <person name="Valente V.L."/>
            <person name="Venter E."/>
            <person name="Venter J.C."/>
            <person name="Vicario S."/>
            <person name="Vieira F.G."/>
            <person name="Vilella A.J."/>
            <person name="Villasante A."/>
            <person name="Walenz B."/>
            <person name="Wang J."/>
            <person name="Wasserman M."/>
            <person name="Watts T."/>
            <person name="Wilson D."/>
            <person name="Wilson R.K."/>
            <person name="Wing R.A."/>
            <person name="Wolfner M.F."/>
            <person name="Wong A."/>
            <person name="Wong G.K."/>
            <person name="Wu C.I."/>
            <person name="Wu G."/>
            <person name="Yamamoto D."/>
            <person name="Yang H.P."/>
            <person name="Yang S.P."/>
            <person name="Yorke J.A."/>
            <person name="Yoshida K."/>
            <person name="Zdobnov E."/>
            <person name="Zhang P."/>
            <person name="Zhang Y."/>
            <person name="Zimin A.V."/>
            <person name="Baldwin J."/>
            <person name="Abdouelleil A."/>
            <person name="Abdulkadir J."/>
            <person name="Abebe A."/>
            <person name="Abera B."/>
            <person name="Abreu J."/>
            <person name="Acer S.C."/>
            <person name="Aftuck L."/>
            <person name="Alexander A."/>
            <person name="An P."/>
            <person name="Anderson E."/>
            <person name="Anderson S."/>
            <person name="Arachi H."/>
            <person name="Azer M."/>
            <person name="Bachantsang P."/>
            <person name="Barry A."/>
            <person name="Bayul T."/>
            <person name="Berlin A."/>
            <person name="Bessette D."/>
            <person name="Bloom T."/>
            <person name="Blye J."/>
            <person name="Boguslavskiy L."/>
            <person name="Bonnet C."/>
            <person name="Boukhgalter B."/>
            <person name="Bourzgui I."/>
            <person name="Brown A."/>
            <person name="Cahill P."/>
            <person name="Channer S."/>
            <person name="Cheshatsang Y."/>
            <person name="Chuda L."/>
            <person name="Citroen M."/>
            <person name="Collymore A."/>
            <person name="Cooke P."/>
            <person name="Costello M."/>
            <person name="D'Aco K."/>
            <person name="Daza R."/>
            <person name="De Haan G."/>
            <person name="DeGray S."/>
            <person name="DeMaso C."/>
            <person name="Dhargay N."/>
            <person name="Dooley K."/>
            <person name="Dooley E."/>
            <person name="Doricent M."/>
            <person name="Dorje P."/>
            <person name="Dorjee K."/>
            <person name="Dupes A."/>
            <person name="Elong R."/>
            <person name="Falk J."/>
            <person name="Farina A."/>
            <person name="Faro S."/>
            <person name="Ferguson D."/>
            <person name="Fisher S."/>
            <person name="Foley C.D."/>
            <person name="Franke A."/>
            <person name="Friedrich D."/>
            <person name="Gadbois L."/>
            <person name="Gearin G."/>
            <person name="Gearin C.R."/>
            <person name="Giannoukos G."/>
            <person name="Goode T."/>
            <person name="Graham J."/>
            <person name="Grandbois E."/>
            <person name="Grewal S."/>
            <person name="Gyaltsen K."/>
            <person name="Hafez N."/>
            <person name="Hagos B."/>
            <person name="Hall J."/>
            <person name="Henson C."/>
            <person name="Hollinger A."/>
            <person name="Honan T."/>
            <person name="Huard M.D."/>
            <person name="Hughes L."/>
            <person name="Hurhula B."/>
            <person name="Husby M.E."/>
            <person name="Kamat A."/>
            <person name="Kanga B."/>
            <person name="Kashin S."/>
            <person name="Khazanovich D."/>
            <person name="Kisner P."/>
            <person name="Lance K."/>
            <person name="Lara M."/>
            <person name="Lee W."/>
            <person name="Lennon N."/>
            <person name="Letendre F."/>
            <person name="LeVine R."/>
            <person name="Lipovsky A."/>
            <person name="Liu X."/>
            <person name="Liu J."/>
            <person name="Liu S."/>
            <person name="Lokyitsang T."/>
            <person name="Lokyitsang Y."/>
            <person name="Lubonja R."/>
            <person name="Lui A."/>
            <person name="MacDonald P."/>
            <person name="Magnisalis V."/>
            <person name="Maru K."/>
            <person name="Matthews C."/>
            <person name="McCusker W."/>
            <person name="McDonough S."/>
            <person name="Mehta T."/>
            <person name="Meldrim J."/>
            <person name="Meneus L."/>
            <person name="Mihai O."/>
            <person name="Mihalev A."/>
            <person name="Mihova T."/>
            <person name="Mittelman R."/>
            <person name="Mlenga V."/>
            <person name="Montmayeur A."/>
            <person name="Mulrain L."/>
            <person name="Navidi A."/>
            <person name="Naylor J."/>
            <person name="Negash T."/>
            <person name="Nguyen T."/>
            <person name="Nguyen N."/>
            <person name="Nicol R."/>
            <person name="Norbu C."/>
            <person name="Norbu N."/>
            <person name="Novod N."/>
            <person name="O'Neill B."/>
            <person name="Osman S."/>
            <person name="Markiewicz E."/>
            <person name="Oyono O.L."/>
            <person name="Patti C."/>
            <person name="Phunkhang P."/>
            <person name="Pierre F."/>
            <person name="Priest M."/>
            <person name="Raghuraman S."/>
            <person name="Rege F."/>
            <person name="Reyes R."/>
            <person name="Rise C."/>
            <person name="Rogov P."/>
            <person name="Ross K."/>
            <person name="Ryan E."/>
            <person name="Settipalli S."/>
            <person name="Shea T."/>
            <person name="Sherpa N."/>
            <person name="Shi L."/>
            <person name="Shih D."/>
            <person name="Sparrow T."/>
            <person name="Spaulding J."/>
            <person name="Stalker J."/>
            <person name="Stange-Thomann N."/>
            <person name="Stavropoulos S."/>
            <person name="Stone C."/>
            <person name="Strader C."/>
            <person name="Tesfaye S."/>
            <person name="Thomson T."/>
            <person name="Thoulutsang Y."/>
            <person name="Thoulutsang D."/>
            <person name="Topham K."/>
            <person name="Topping I."/>
            <person name="Tsamla T."/>
            <person name="Vassiliev H."/>
            <person name="Vo A."/>
            <person name="Wangchuk T."/>
            <person name="Wangdi T."/>
            <person name="Weiand M."/>
            <person name="Wilkinson J."/>
            <person name="Wilson A."/>
            <person name="Yadav S."/>
            <person name="Young G."/>
            <person name="Yu Q."/>
            <person name="Zembek L."/>
            <person name="Zhong D."/>
            <person name="Zimmer A."/>
            <person name="Zwirko Z."/>
            <person name="Jaffe D.B."/>
            <person name="Alvarez P."/>
            <person name="Brockman W."/>
            <person name="Butler J."/>
            <person name="Chin C."/>
            <person name="Gnerre S."/>
            <person name="Grabherr M."/>
            <person name="Kleber M."/>
            <person name="Mauceli E."/>
            <person name="MacCallum I."/>
        </authorList>
    </citation>
    <scope>NUCLEOTIDE SEQUENCE [LARGE SCALE GENOMIC DNA]</scope>
    <source>
        <strain evidence="4">Tucson 15010-1051.87</strain>
    </source>
</reference>
<evidence type="ECO:0000313" key="3">
    <source>
        <dbReference type="EMBL" id="KRF80920.1"/>
    </source>
</evidence>
<dbReference type="GO" id="GO:0050982">
    <property type="term" value="P:detection of mechanical stimulus"/>
    <property type="evidence" value="ECO:0007669"/>
    <property type="project" value="TreeGrafter"/>
</dbReference>
<dbReference type="OrthoDB" id="303066at2759"/>
<feature type="compositionally biased region" description="Low complexity" evidence="1">
    <location>
        <begin position="28"/>
        <end position="47"/>
    </location>
</feature>
<evidence type="ECO:0000259" key="2">
    <source>
        <dbReference type="Pfam" id="PF23188"/>
    </source>
</evidence>
<sequence length="806" mass="91856">MERLDGMVLLMAVEVTTMFVEAPFARNSSPYAEEPASPPLASHSAQSLEPATPTAAGEMDEEESAPFGTEEHTPPAQDVEAVGEEISPSAGDAKSPPTEVPNGIRANDGEADPLSLDPEPLVGGDPSTEDEPEFRRRFATHRLEVVPGSQFPRITLRYLRKVPAVANKPRLNPAKREWEGAKEVPGGKRRHSRQGQASPEWRPSPTQSRGSILVGAGIIENLHYKQIYDRRECEKNVLERVKAKMELIRASNRENYKKANATRQHSEFDSSEHISSQDENISISSQKPIKTMKSKSISLTHPSPPKRRDLRLHPHAVRTGDYYMFEEYNDIDEPILYEEHDFLEKEDTRQMLIYSKKKLDHGTSRNGSSGNINDYSSDSEIDFETHPIIKLTAELIMLVTFRLNRLSRNYRFVHKVLSAEKKTLQDISTMNRLGLVNTAAMFSFLNQSLYDKQLDAINPPPKESTPDLISKSEDFTTLNHNNFVQMLISLWYAIIANTEVVSYLAVFVNQAANSSIISLPMPFLVLYWGALTLPRPTKNFWVTLITYTLAMIFLKCIMHQKIVLDPKLIKLAKTTDFELFTKHGKAVYDLLLLVVLFWHRYMLKKQGIWNIPRSETDPVKLNQTNSKTFSKERPTDILKRLREESGSEPKESTAYRSNTSELERDIDDLLRPGMENKYVYHNIESENYRFAMNSLEHKGGPSSAINKFFLALLHKAPRCLYANSKADPRVARRRIRFDAEESTHCESVRSQYGYFEEKDPSKIGQQMLPKLPGPPALQESCRRKFQRLKCLDEFLATREFSIPQVL</sequence>
<gene>
    <name evidence="3" type="primary">Dvir\GJ26970</name>
    <name evidence="3" type="ORF">Dvir_GJ26970</name>
</gene>
<feature type="domain" description="Piezo transmembrane helical unit" evidence="2">
    <location>
        <begin position="496"/>
        <end position="610"/>
    </location>
</feature>
<protein>
    <recommendedName>
        <fullName evidence="2">Piezo transmembrane helical unit domain-containing protein</fullName>
    </recommendedName>
</protein>
<feature type="region of interest" description="Disordered" evidence="1">
    <location>
        <begin position="257"/>
        <end position="310"/>
    </location>
</feature>
<name>A0A0Q9W7V8_DROVI</name>
<dbReference type="GO" id="GO:0005261">
    <property type="term" value="F:monoatomic cation channel activity"/>
    <property type="evidence" value="ECO:0007669"/>
    <property type="project" value="TreeGrafter"/>
</dbReference>
<dbReference type="Pfam" id="PF23188">
    <property type="entry name" value="THU_Piezo1"/>
    <property type="match status" value="1"/>
</dbReference>
<evidence type="ECO:0000256" key="1">
    <source>
        <dbReference type="SAM" id="MobiDB-lite"/>
    </source>
</evidence>
<dbReference type="InParanoid" id="A0A0Q9W7V8"/>
<feature type="compositionally biased region" description="Basic and acidic residues" evidence="1">
    <location>
        <begin position="174"/>
        <end position="186"/>
    </location>
</feature>
<keyword evidence="4" id="KW-1185">Reference proteome</keyword>
<organism evidence="3 4">
    <name type="scientific">Drosophila virilis</name>
    <name type="common">Fruit fly</name>
    <dbReference type="NCBI Taxonomy" id="7244"/>
    <lineage>
        <taxon>Eukaryota</taxon>
        <taxon>Metazoa</taxon>
        <taxon>Ecdysozoa</taxon>
        <taxon>Arthropoda</taxon>
        <taxon>Hexapoda</taxon>
        <taxon>Insecta</taxon>
        <taxon>Pterygota</taxon>
        <taxon>Neoptera</taxon>
        <taxon>Endopterygota</taxon>
        <taxon>Diptera</taxon>
        <taxon>Brachycera</taxon>
        <taxon>Muscomorpha</taxon>
        <taxon>Ephydroidea</taxon>
        <taxon>Drosophilidae</taxon>
        <taxon>Drosophila</taxon>
    </lineage>
</organism>
<evidence type="ECO:0000313" key="4">
    <source>
        <dbReference type="Proteomes" id="UP000008792"/>
    </source>
</evidence>
<dbReference type="PANTHER" id="PTHR13167:SF25">
    <property type="entry name" value="PIEZO-TYPE MECHANOSENSITIVE ION CHANNEL COMPONENT"/>
    <property type="match status" value="1"/>
</dbReference>
<dbReference type="InterPro" id="IPR027272">
    <property type="entry name" value="Piezo"/>
</dbReference>
<dbReference type="GO" id="GO:0042391">
    <property type="term" value="P:regulation of membrane potential"/>
    <property type="evidence" value="ECO:0007669"/>
    <property type="project" value="TreeGrafter"/>
</dbReference>
<dbReference type="AlphaFoldDB" id="A0A0Q9W7V8"/>
<dbReference type="GO" id="GO:0008381">
    <property type="term" value="F:mechanosensitive monoatomic ion channel activity"/>
    <property type="evidence" value="ECO:0007669"/>
    <property type="project" value="InterPro"/>
</dbReference>
<dbReference type="InterPro" id="IPR056768">
    <property type="entry name" value="THU_Piezo"/>
</dbReference>
<feature type="compositionally biased region" description="Polar residues" evidence="1">
    <location>
        <begin position="277"/>
        <end position="301"/>
    </location>
</feature>
<feature type="region of interest" description="Disordered" evidence="1">
    <location>
        <begin position="173"/>
        <end position="209"/>
    </location>
</feature>
<accession>A0A0Q9W7V8</accession>
<feature type="region of interest" description="Disordered" evidence="1">
    <location>
        <begin position="28"/>
        <end position="132"/>
    </location>
</feature>
<feature type="compositionally biased region" description="Basic and acidic residues" evidence="1">
    <location>
        <begin position="264"/>
        <end position="276"/>
    </location>
</feature>
<dbReference type="EMBL" id="CH940666">
    <property type="protein sequence ID" value="KRF80920.1"/>
    <property type="molecule type" value="Genomic_DNA"/>
</dbReference>